<dbReference type="InterPro" id="IPR041657">
    <property type="entry name" value="HTH_17"/>
</dbReference>
<dbReference type="AlphaFoldDB" id="A0A1Q6F349"/>
<sequence length="97" mass="11569">MDDVLLRTSPEYKEFRQEILRAIHLLDTLIAAHRPTIVTESYLTGEEVMELFSLCPRTLQNYRDRRVLPYTTIGSKILYPRSEIEKILNRNYRKSLR</sequence>
<dbReference type="PANTHER" id="PTHR34585:SF22">
    <property type="entry name" value="HELIX-TURN-HELIX DOMAIN-CONTAINING PROTEIN"/>
    <property type="match status" value="1"/>
</dbReference>
<accession>A0A1Q6F349</accession>
<feature type="domain" description="Helix-turn-helix" evidence="1">
    <location>
        <begin position="42"/>
        <end position="91"/>
    </location>
</feature>
<comment type="caution">
    <text evidence="2">The sequence shown here is derived from an EMBL/GenBank/DDBJ whole genome shotgun (WGS) entry which is preliminary data.</text>
</comment>
<organism evidence="2 3">
    <name type="scientific">Alistipes putredinis</name>
    <dbReference type="NCBI Taxonomy" id="28117"/>
    <lineage>
        <taxon>Bacteria</taxon>
        <taxon>Pseudomonadati</taxon>
        <taxon>Bacteroidota</taxon>
        <taxon>Bacteroidia</taxon>
        <taxon>Bacteroidales</taxon>
        <taxon>Rikenellaceae</taxon>
        <taxon>Alistipes</taxon>
    </lineage>
</organism>
<dbReference type="RefSeq" id="WP_278339537.1">
    <property type="nucleotide sequence ID" value="NZ_DAIMPA010000019.1"/>
</dbReference>
<dbReference type="GO" id="GO:0003677">
    <property type="term" value="F:DNA binding"/>
    <property type="evidence" value="ECO:0007669"/>
    <property type="project" value="UniProtKB-KW"/>
</dbReference>
<dbReference type="EMBL" id="MNQH01000044">
    <property type="protein sequence ID" value="OKY93152.1"/>
    <property type="molecule type" value="Genomic_DNA"/>
</dbReference>
<dbReference type="Proteomes" id="UP000187417">
    <property type="component" value="Unassembled WGS sequence"/>
</dbReference>
<protein>
    <submittedName>
        <fullName evidence="2">DNA-binding protein</fullName>
    </submittedName>
</protein>
<dbReference type="Pfam" id="PF12728">
    <property type="entry name" value="HTH_17"/>
    <property type="match status" value="1"/>
</dbReference>
<evidence type="ECO:0000259" key="1">
    <source>
        <dbReference type="Pfam" id="PF12728"/>
    </source>
</evidence>
<keyword evidence="2" id="KW-0238">DNA-binding</keyword>
<dbReference type="InterPro" id="IPR009061">
    <property type="entry name" value="DNA-bd_dom_put_sf"/>
</dbReference>
<evidence type="ECO:0000313" key="3">
    <source>
        <dbReference type="Proteomes" id="UP000187417"/>
    </source>
</evidence>
<name>A0A1Q6F349_9BACT</name>
<dbReference type="SUPFAM" id="SSF46955">
    <property type="entry name" value="Putative DNA-binding domain"/>
    <property type="match status" value="1"/>
</dbReference>
<reference evidence="2 3" key="1">
    <citation type="journal article" date="2016" name="Nat. Biotechnol.">
        <title>Measurement of bacterial replication rates in microbial communities.</title>
        <authorList>
            <person name="Brown C.T."/>
            <person name="Olm M.R."/>
            <person name="Thomas B.C."/>
            <person name="Banfield J.F."/>
        </authorList>
    </citation>
    <scope>NUCLEOTIDE SEQUENCE [LARGE SCALE GENOMIC DNA]</scope>
    <source>
        <strain evidence="2">CAG:67_53_122</strain>
    </source>
</reference>
<proteinExistence type="predicted"/>
<dbReference type="PANTHER" id="PTHR34585">
    <property type="match status" value="1"/>
</dbReference>
<dbReference type="STRING" id="28117.BHV66_10060"/>
<evidence type="ECO:0000313" key="2">
    <source>
        <dbReference type="EMBL" id="OKY93152.1"/>
    </source>
</evidence>
<gene>
    <name evidence="2" type="ORF">BHV66_10060</name>
</gene>